<accession>A0ABS4RRN1</accession>
<name>A0ABS4RRN1_PAEXY</name>
<evidence type="ECO:0000313" key="2">
    <source>
        <dbReference type="EMBL" id="MBP2245540.1"/>
    </source>
</evidence>
<organism evidence="2 3">
    <name type="scientific">Paenibacillus xylanexedens</name>
    <dbReference type="NCBI Taxonomy" id="528191"/>
    <lineage>
        <taxon>Bacteria</taxon>
        <taxon>Bacillati</taxon>
        <taxon>Bacillota</taxon>
        <taxon>Bacilli</taxon>
        <taxon>Bacillales</taxon>
        <taxon>Paenibacillaceae</taxon>
        <taxon>Paenibacillus</taxon>
    </lineage>
</organism>
<comment type="caution">
    <text evidence="2">The sequence shown here is derived from an EMBL/GenBank/DDBJ whole genome shotgun (WGS) entry which is preliminary data.</text>
</comment>
<dbReference type="Proteomes" id="UP000810207">
    <property type="component" value="Unassembled WGS sequence"/>
</dbReference>
<evidence type="ECO:0000256" key="1">
    <source>
        <dbReference type="SAM" id="SignalP"/>
    </source>
</evidence>
<protein>
    <submittedName>
        <fullName evidence="2">Uncharacterized protein</fullName>
    </submittedName>
</protein>
<gene>
    <name evidence="2" type="ORF">J2Z28_002158</name>
</gene>
<keyword evidence="1" id="KW-0732">Signal</keyword>
<dbReference type="RefSeq" id="WP_211082422.1">
    <property type="nucleotide sequence ID" value="NZ_CBCSLC010000039.1"/>
</dbReference>
<evidence type="ECO:0000313" key="3">
    <source>
        <dbReference type="Proteomes" id="UP000810207"/>
    </source>
</evidence>
<reference evidence="2 3" key="1">
    <citation type="submission" date="2021-03" db="EMBL/GenBank/DDBJ databases">
        <title>Genomic Encyclopedia of Type Strains, Phase IV (KMG-IV): sequencing the most valuable type-strain genomes for metagenomic binning, comparative biology and taxonomic classification.</title>
        <authorList>
            <person name="Goeker M."/>
        </authorList>
    </citation>
    <scope>NUCLEOTIDE SEQUENCE [LARGE SCALE GENOMIC DNA]</scope>
    <source>
        <strain evidence="2 3">DSM 21292</strain>
    </source>
</reference>
<proteinExistence type="predicted"/>
<sequence length="114" mass="12202">MKNVRNILISLTLSLSIFSIPSLSSQAFAKEIPTDYSVVTQGDLIATVNFNMLRNSNVKLFATNQNVQIQSGGHLISISNGGVVSSNTSLGTAVVYSFNPNGDYVKYLITVNAS</sequence>
<feature type="chain" id="PRO_5046149963" evidence="1">
    <location>
        <begin position="30"/>
        <end position="114"/>
    </location>
</feature>
<feature type="signal peptide" evidence="1">
    <location>
        <begin position="1"/>
        <end position="29"/>
    </location>
</feature>
<dbReference type="EMBL" id="JAGIKV010000006">
    <property type="protein sequence ID" value="MBP2245540.1"/>
    <property type="molecule type" value="Genomic_DNA"/>
</dbReference>
<keyword evidence="3" id="KW-1185">Reference proteome</keyword>